<dbReference type="Proteomes" id="UP000027982">
    <property type="component" value="Chromosome"/>
</dbReference>
<sequence length="199" mass="21546">MEQARLEGLIGAIRTQVPRPVASGTLRARVAPQPRKNPIWLTAGGSLALGLALGVALMWPRRTDDALVASLVDGHVRSLMASHLFDVASTDRHTVKPWFLGKIDFAPAVPDLARDGFPLIGGRLDYLGGRPAAGLVYRRNAHIINVFALPHSPATPPPSSVRGFHLAMWRLGDVDYWAVSDVEASELATFAKRFEASAR</sequence>
<evidence type="ECO:0000313" key="2">
    <source>
        <dbReference type="EMBL" id="AIE84917.1"/>
    </source>
</evidence>
<dbReference type="AlphaFoldDB" id="A0A068NND1"/>
<name>A0A068NND1_FIMGI</name>
<reference evidence="2 3" key="1">
    <citation type="journal article" date="2014" name="PLoS ONE">
        <title>The first complete genome sequence of the class fimbriimonadia in the phylum armatimonadetes.</title>
        <authorList>
            <person name="Hu Z.Y."/>
            <person name="Wang Y.Z."/>
            <person name="Im W.T."/>
            <person name="Wang S.Y."/>
            <person name="Zhao G.P."/>
            <person name="Zheng H.J."/>
            <person name="Quan Z.X."/>
        </authorList>
    </citation>
    <scope>NUCLEOTIDE SEQUENCE [LARGE SCALE GENOMIC DNA]</scope>
    <source>
        <strain evidence="2">Gsoil 348</strain>
    </source>
</reference>
<keyword evidence="3" id="KW-1185">Reference proteome</keyword>
<dbReference type="eggNOG" id="COG5662">
    <property type="taxonomic scope" value="Bacteria"/>
</dbReference>
<accession>A0A068NND1</accession>
<keyword evidence="1" id="KW-1133">Transmembrane helix</keyword>
<dbReference type="STRING" id="661478.OP10G_1549"/>
<dbReference type="HOGENOM" id="CLU_058379_0_0_0"/>
<evidence type="ECO:0000256" key="1">
    <source>
        <dbReference type="SAM" id="Phobius"/>
    </source>
</evidence>
<proteinExistence type="predicted"/>
<organism evidence="2 3">
    <name type="scientific">Fimbriimonas ginsengisoli Gsoil 348</name>
    <dbReference type="NCBI Taxonomy" id="661478"/>
    <lineage>
        <taxon>Bacteria</taxon>
        <taxon>Bacillati</taxon>
        <taxon>Armatimonadota</taxon>
        <taxon>Fimbriimonadia</taxon>
        <taxon>Fimbriimonadales</taxon>
        <taxon>Fimbriimonadaceae</taxon>
        <taxon>Fimbriimonas</taxon>
    </lineage>
</organism>
<evidence type="ECO:0000313" key="3">
    <source>
        <dbReference type="Proteomes" id="UP000027982"/>
    </source>
</evidence>
<keyword evidence="1 2" id="KW-0812">Transmembrane</keyword>
<keyword evidence="1" id="KW-0472">Membrane</keyword>
<feature type="transmembrane region" description="Helical" evidence="1">
    <location>
        <begin position="39"/>
        <end position="59"/>
    </location>
</feature>
<dbReference type="EMBL" id="CP007139">
    <property type="protein sequence ID" value="AIE84917.1"/>
    <property type="molecule type" value="Genomic_DNA"/>
</dbReference>
<gene>
    <name evidence="2" type="ORF">OP10G_1549</name>
</gene>
<dbReference type="KEGG" id="fgi:OP10G_1549"/>
<protein>
    <submittedName>
        <fullName evidence="2">Putative transmembrane anti-sigma factor</fullName>
    </submittedName>
</protein>